<feature type="compositionally biased region" description="Basic and acidic residues" evidence="1">
    <location>
        <begin position="154"/>
        <end position="172"/>
    </location>
</feature>
<evidence type="ECO:0000313" key="2">
    <source>
        <dbReference type="EMBL" id="RKO94146.1"/>
    </source>
</evidence>
<feature type="compositionally biased region" description="Low complexity" evidence="1">
    <location>
        <begin position="34"/>
        <end position="49"/>
    </location>
</feature>
<dbReference type="Proteomes" id="UP000269721">
    <property type="component" value="Unassembled WGS sequence"/>
</dbReference>
<accession>A0A4P9WSY3</accession>
<feature type="compositionally biased region" description="Low complexity" evidence="1">
    <location>
        <begin position="94"/>
        <end position="108"/>
    </location>
</feature>
<sequence>MRPLSAFFPSAVSAKHTAAPHLRSRAASPPPPSSSTSSDPSSATSSSSSGKHSRKWRPLSMLLPKQAHHAGGDRNMILASSPSLPVLPAPAGSPSPAADSVPAPLLPDSPACPSVVDRDVASPAEPAITPKVVSWFGEESVCASPAACDVPPLPEHDDGSSRREASVDDDAHAQTALEAVSVVGEDAEETRKGKKKRKKAYKKALKALKFSHGKKNSNPIVDEVVPAQVCSQLPPLAA</sequence>
<feature type="region of interest" description="Disordered" evidence="1">
    <location>
        <begin position="1"/>
        <end position="117"/>
    </location>
</feature>
<gene>
    <name evidence="2" type="ORF">BDK51DRAFT_36575</name>
</gene>
<keyword evidence="3" id="KW-1185">Reference proteome</keyword>
<proteinExistence type="predicted"/>
<dbReference type="AlphaFoldDB" id="A0A4P9WSY3"/>
<feature type="region of interest" description="Disordered" evidence="1">
    <location>
        <begin position="146"/>
        <end position="198"/>
    </location>
</feature>
<evidence type="ECO:0000313" key="3">
    <source>
        <dbReference type="Proteomes" id="UP000269721"/>
    </source>
</evidence>
<protein>
    <submittedName>
        <fullName evidence="2">Uncharacterized protein</fullName>
    </submittedName>
</protein>
<organism evidence="2 3">
    <name type="scientific">Blyttiomyces helicus</name>
    <dbReference type="NCBI Taxonomy" id="388810"/>
    <lineage>
        <taxon>Eukaryota</taxon>
        <taxon>Fungi</taxon>
        <taxon>Fungi incertae sedis</taxon>
        <taxon>Chytridiomycota</taxon>
        <taxon>Chytridiomycota incertae sedis</taxon>
        <taxon>Chytridiomycetes</taxon>
        <taxon>Chytridiomycetes incertae sedis</taxon>
        <taxon>Blyttiomyces</taxon>
    </lineage>
</organism>
<name>A0A4P9WSY3_9FUNG</name>
<evidence type="ECO:0000256" key="1">
    <source>
        <dbReference type="SAM" id="MobiDB-lite"/>
    </source>
</evidence>
<dbReference type="EMBL" id="KZ993992">
    <property type="protein sequence ID" value="RKO94146.1"/>
    <property type="molecule type" value="Genomic_DNA"/>
</dbReference>
<reference evidence="3" key="1">
    <citation type="journal article" date="2018" name="Nat. Microbiol.">
        <title>Leveraging single-cell genomics to expand the fungal tree of life.</title>
        <authorList>
            <person name="Ahrendt S.R."/>
            <person name="Quandt C.A."/>
            <person name="Ciobanu D."/>
            <person name="Clum A."/>
            <person name="Salamov A."/>
            <person name="Andreopoulos B."/>
            <person name="Cheng J.F."/>
            <person name="Woyke T."/>
            <person name="Pelin A."/>
            <person name="Henrissat B."/>
            <person name="Reynolds N.K."/>
            <person name="Benny G.L."/>
            <person name="Smith M.E."/>
            <person name="James T.Y."/>
            <person name="Grigoriev I.V."/>
        </authorList>
    </citation>
    <scope>NUCLEOTIDE SEQUENCE [LARGE SCALE GENOMIC DNA]</scope>
</reference>